<keyword evidence="4" id="KW-1185">Reference proteome</keyword>
<dbReference type="OrthoDB" id="5419575at2"/>
<dbReference type="Gene3D" id="6.10.250.2540">
    <property type="match status" value="1"/>
</dbReference>
<keyword evidence="2" id="KW-1133">Transmembrane helix</keyword>
<accession>A0A4P8L0R6</accession>
<dbReference type="KEGG" id="dax:FDQ92_03515"/>
<dbReference type="Proteomes" id="UP000298602">
    <property type="component" value="Chromosome"/>
</dbReference>
<feature type="transmembrane region" description="Helical" evidence="2">
    <location>
        <begin position="75"/>
        <end position="96"/>
    </location>
</feature>
<dbReference type="SUPFAM" id="SSF57997">
    <property type="entry name" value="Tropomyosin"/>
    <property type="match status" value="1"/>
</dbReference>
<reference evidence="3 4" key="1">
    <citation type="submission" date="2019-05" db="EMBL/GenBank/DDBJ databases">
        <title>The Complete Genome Sequence of the n-alkane-degrading Desulfoglaeba alkanexedens ALDC reveals multiple alkylsuccinate synthase gene clusters.</title>
        <authorList>
            <person name="Callaghan A.V."/>
            <person name="Davidova I.A."/>
            <person name="Duncan K.E."/>
            <person name="Morris B."/>
            <person name="McInerney M.J."/>
        </authorList>
    </citation>
    <scope>NUCLEOTIDE SEQUENCE [LARGE SCALE GENOMIC DNA]</scope>
    <source>
        <strain evidence="3 4">ALDC</strain>
    </source>
</reference>
<keyword evidence="1" id="KW-0175">Coiled coil</keyword>
<gene>
    <name evidence="3" type="ORF">FDQ92_03515</name>
</gene>
<organism evidence="3 4">
    <name type="scientific">Desulfoglaeba alkanexedens ALDC</name>
    <dbReference type="NCBI Taxonomy" id="980445"/>
    <lineage>
        <taxon>Bacteria</taxon>
        <taxon>Pseudomonadati</taxon>
        <taxon>Thermodesulfobacteriota</taxon>
        <taxon>Syntrophobacteria</taxon>
        <taxon>Syntrophobacterales</taxon>
        <taxon>Syntrophobacteraceae</taxon>
        <taxon>Desulfoglaeba</taxon>
    </lineage>
</organism>
<dbReference type="AlphaFoldDB" id="A0A4P8L0R6"/>
<feature type="coiled-coil region" evidence="1">
    <location>
        <begin position="34"/>
        <end position="75"/>
    </location>
</feature>
<proteinExistence type="predicted"/>
<protein>
    <submittedName>
        <fullName evidence="3">Uncharacterized protein</fullName>
    </submittedName>
</protein>
<evidence type="ECO:0000256" key="2">
    <source>
        <dbReference type="SAM" id="Phobius"/>
    </source>
</evidence>
<keyword evidence="2" id="KW-0472">Membrane</keyword>
<dbReference type="RefSeq" id="WP_137423298.1">
    <property type="nucleotide sequence ID" value="NZ_CP040098.1"/>
</dbReference>
<evidence type="ECO:0000256" key="1">
    <source>
        <dbReference type="SAM" id="Coils"/>
    </source>
</evidence>
<evidence type="ECO:0000313" key="4">
    <source>
        <dbReference type="Proteomes" id="UP000298602"/>
    </source>
</evidence>
<dbReference type="EMBL" id="CP040098">
    <property type="protein sequence ID" value="QCQ21329.1"/>
    <property type="molecule type" value="Genomic_DNA"/>
</dbReference>
<name>A0A4P8L0R6_9BACT</name>
<sequence length="143" mass="17194">MTRLNFIVIMILLLAGQCVWAEEVPYTLEDRDRLIRVETKIEELDSRFEQIDKRFEQVERRFEQLERRIERLENVMMWGFGLLFTTMIGLVGFVLWDRRTALSPAIRKNKELEERNDKIEKALKEYAYKEPKLAEILRNVGLM</sequence>
<keyword evidence="2" id="KW-0812">Transmembrane</keyword>
<feature type="coiled-coil region" evidence="1">
    <location>
        <begin position="102"/>
        <end position="129"/>
    </location>
</feature>
<reference evidence="3 4" key="2">
    <citation type="submission" date="2019-05" db="EMBL/GenBank/DDBJ databases">
        <authorList>
            <person name="Suflita J.M."/>
            <person name="Marks C.R."/>
        </authorList>
    </citation>
    <scope>NUCLEOTIDE SEQUENCE [LARGE SCALE GENOMIC DNA]</scope>
    <source>
        <strain evidence="3 4">ALDC</strain>
    </source>
</reference>
<evidence type="ECO:0000313" key="3">
    <source>
        <dbReference type="EMBL" id="QCQ21329.1"/>
    </source>
</evidence>